<feature type="transmembrane region" description="Helical" evidence="1">
    <location>
        <begin position="21"/>
        <end position="41"/>
    </location>
</feature>
<keyword evidence="1" id="KW-0812">Transmembrane</keyword>
<gene>
    <name evidence="3" type="ordered locus">GFO_1249</name>
</gene>
<evidence type="ECO:0000313" key="4">
    <source>
        <dbReference type="Proteomes" id="UP000000755"/>
    </source>
</evidence>
<protein>
    <submittedName>
        <fullName evidence="3">Membrane protein</fullName>
    </submittedName>
</protein>
<feature type="transmembrane region" description="Helical" evidence="1">
    <location>
        <begin position="152"/>
        <end position="174"/>
    </location>
</feature>
<keyword evidence="1" id="KW-1133">Transmembrane helix</keyword>
<feature type="transmembrane region" description="Helical" evidence="1">
    <location>
        <begin position="80"/>
        <end position="101"/>
    </location>
</feature>
<keyword evidence="1" id="KW-0472">Membrane</keyword>
<dbReference type="HOGENOM" id="CLU_1501228_0_0_10"/>
<dbReference type="STRING" id="411154.GFO_1249"/>
<reference evidence="3 4" key="1">
    <citation type="journal article" date="2006" name="Environ. Microbiol.">
        <title>Whole genome analysis of the marine Bacteroidetes'Gramella forsetii' reveals adaptations to degradation of polymeric organic matter.</title>
        <authorList>
            <person name="Bauer M."/>
            <person name="Kube M."/>
            <person name="Teeling H."/>
            <person name="Richter M."/>
            <person name="Lombardot T."/>
            <person name="Allers E."/>
            <person name="Wuerdemann C.A."/>
            <person name="Quast C."/>
            <person name="Kuhl H."/>
            <person name="Knaust F."/>
            <person name="Woebken D."/>
            <person name="Bischof K."/>
            <person name="Mussmann M."/>
            <person name="Choudhuri J.V."/>
            <person name="Meyer F."/>
            <person name="Reinhardt R."/>
            <person name="Amann R.I."/>
            <person name="Gloeckner F.O."/>
        </authorList>
    </citation>
    <scope>NUCLEOTIDE SEQUENCE [LARGE SCALE GENOMIC DNA]</scope>
    <source>
        <strain evidence="3 4">KT0803</strain>
    </source>
</reference>
<dbReference type="RefSeq" id="WP_011709139.1">
    <property type="nucleotide sequence ID" value="NC_008571.1"/>
</dbReference>
<dbReference type="Pfam" id="PF07885">
    <property type="entry name" value="Ion_trans_2"/>
    <property type="match status" value="1"/>
</dbReference>
<evidence type="ECO:0000259" key="2">
    <source>
        <dbReference type="Pfam" id="PF07885"/>
    </source>
</evidence>
<dbReference type="AlphaFoldDB" id="A0M0S8"/>
<dbReference type="eggNOG" id="ENOG502ZBX9">
    <property type="taxonomic scope" value="Bacteria"/>
</dbReference>
<organism evidence="3 4">
    <name type="scientific">Christiangramia forsetii (strain DSM 17595 / CGMCC 1.15422 / KT0803)</name>
    <name type="common">Gramella forsetii</name>
    <dbReference type="NCBI Taxonomy" id="411154"/>
    <lineage>
        <taxon>Bacteria</taxon>
        <taxon>Pseudomonadati</taxon>
        <taxon>Bacteroidota</taxon>
        <taxon>Flavobacteriia</taxon>
        <taxon>Flavobacteriales</taxon>
        <taxon>Flavobacteriaceae</taxon>
        <taxon>Christiangramia</taxon>
    </lineage>
</organism>
<feature type="transmembrane region" description="Helical" evidence="1">
    <location>
        <begin position="47"/>
        <end position="68"/>
    </location>
</feature>
<dbReference type="Gene3D" id="1.10.287.70">
    <property type="match status" value="1"/>
</dbReference>
<sequence length="183" mass="20850">MNKTNAIEHTDDFYIQLASKGWTTIALIAGLAILSIWGLPFLLDSFWLSWIILLFAFVKAFFIVKLAFKQLMKIINQSHLLSHILVLFGLLISMIITSFAFDFTSLQFFAPESFKSSLNIESSSTKVFFEYLYFSTITFSSVGYGDIFPTSLIAKMLVILEVVLRFFVLVFGIANVNRIRVNK</sequence>
<dbReference type="Proteomes" id="UP000000755">
    <property type="component" value="Chromosome"/>
</dbReference>
<dbReference type="InterPro" id="IPR013099">
    <property type="entry name" value="K_chnl_dom"/>
</dbReference>
<dbReference type="SUPFAM" id="SSF81324">
    <property type="entry name" value="Voltage-gated potassium channels"/>
    <property type="match status" value="1"/>
</dbReference>
<dbReference type="KEGG" id="gfo:GFO_1249"/>
<accession>A0M0S8</accession>
<proteinExistence type="predicted"/>
<dbReference type="EMBL" id="CU207366">
    <property type="protein sequence ID" value="CAL66223.1"/>
    <property type="molecule type" value="Genomic_DNA"/>
</dbReference>
<name>A0M0S8_CHRFK</name>
<evidence type="ECO:0000313" key="3">
    <source>
        <dbReference type="EMBL" id="CAL66223.1"/>
    </source>
</evidence>
<dbReference type="OrthoDB" id="9799090at2"/>
<feature type="domain" description="Potassium channel" evidence="2">
    <location>
        <begin position="104"/>
        <end position="177"/>
    </location>
</feature>
<evidence type="ECO:0000256" key="1">
    <source>
        <dbReference type="SAM" id="Phobius"/>
    </source>
</evidence>